<name>A0A097PHN5_9HEMI</name>
<accession>A0A097PHN5</accession>
<organism evidence="8">
    <name type="scientific">Phenacoccus solenopsis</name>
    <name type="common">Solenopsis mealybug</name>
    <dbReference type="NCBI Taxonomy" id="483260"/>
    <lineage>
        <taxon>Eukaryota</taxon>
        <taxon>Metazoa</taxon>
        <taxon>Ecdysozoa</taxon>
        <taxon>Arthropoda</taxon>
        <taxon>Hexapoda</taxon>
        <taxon>Insecta</taxon>
        <taxon>Pterygota</taxon>
        <taxon>Neoptera</taxon>
        <taxon>Paraneoptera</taxon>
        <taxon>Hemiptera</taxon>
        <taxon>Sternorrhyncha</taxon>
        <taxon>Coccoidea</taxon>
        <taxon>Pseudococcidae</taxon>
        <taxon>Phenacoccus</taxon>
    </lineage>
</organism>
<gene>
    <name evidence="8" type="primary">Hsp20.7a</name>
</gene>
<dbReference type="PIRSF" id="PIRSF036514">
    <property type="entry name" value="Sm_HSP_B1"/>
    <property type="match status" value="1"/>
</dbReference>
<dbReference type="GO" id="GO:0042026">
    <property type="term" value="P:protein refolding"/>
    <property type="evidence" value="ECO:0007669"/>
    <property type="project" value="TreeGrafter"/>
</dbReference>
<keyword evidence="3" id="KW-0479">Metal-binding</keyword>
<sequence length="182" mass="20753">MSLVPYLFNEFLNEPYYGGYYSPISRLYDQHFGGGLFNDDLFIPRPVIPAYANLLPRLRFEDTGATVSNEKNQFKVNLDVQQFKPEEVNVKVVDDYLVVEGKHEEKQDKHGFISRQFTRRYKLPKDVQQENISSSISSDGILSISAPKKSQAIGSSSERQIPIVHTNAPALKQKQETAENKQ</sequence>
<feature type="domain" description="SHSP" evidence="7">
    <location>
        <begin position="56"/>
        <end position="164"/>
    </location>
</feature>
<proteinExistence type="evidence at transcript level"/>
<dbReference type="SUPFAM" id="SSF49764">
    <property type="entry name" value="HSP20-like chaperones"/>
    <property type="match status" value="1"/>
</dbReference>
<evidence type="ECO:0000256" key="6">
    <source>
        <dbReference type="SAM" id="MobiDB-lite"/>
    </source>
</evidence>
<dbReference type="GO" id="GO:0046872">
    <property type="term" value="F:metal ion binding"/>
    <property type="evidence" value="ECO:0007669"/>
    <property type="project" value="UniProtKB-KW"/>
</dbReference>
<dbReference type="PROSITE" id="PS01031">
    <property type="entry name" value="SHSP"/>
    <property type="match status" value="1"/>
</dbReference>
<feature type="compositionally biased region" description="Basic and acidic residues" evidence="6">
    <location>
        <begin position="173"/>
        <end position="182"/>
    </location>
</feature>
<dbReference type="PANTHER" id="PTHR45640">
    <property type="entry name" value="HEAT SHOCK PROTEIN HSP-12.2-RELATED"/>
    <property type="match status" value="1"/>
</dbReference>
<evidence type="ECO:0000256" key="2">
    <source>
        <dbReference type="PIRNR" id="PIRNR036514"/>
    </source>
</evidence>
<dbReference type="InterPro" id="IPR002068">
    <property type="entry name" value="A-crystallin/Hsp20_dom"/>
</dbReference>
<evidence type="ECO:0000256" key="1">
    <source>
        <dbReference type="ARBA" id="ARBA00023016"/>
    </source>
</evidence>
<dbReference type="Gene3D" id="2.60.40.790">
    <property type="match status" value="1"/>
</dbReference>
<keyword evidence="3" id="KW-0862">Zinc</keyword>
<feature type="binding site" evidence="3">
    <location>
        <position position="103"/>
    </location>
    <ligand>
        <name>Zn(2+)</name>
        <dbReference type="ChEBI" id="CHEBI:29105"/>
        <label>1</label>
    </ligand>
</feature>
<dbReference type="PANTHER" id="PTHR45640:SF13">
    <property type="entry name" value="HEAT SHOCK PROTEIN 22-RELATED"/>
    <property type="match status" value="1"/>
</dbReference>
<feature type="binding site" evidence="3">
    <location>
        <position position="105"/>
    </location>
    <ligand>
        <name>Zn(2+)</name>
        <dbReference type="ChEBI" id="CHEBI:29105"/>
        <label>1</label>
    </ligand>
</feature>
<dbReference type="GO" id="GO:0005634">
    <property type="term" value="C:nucleus"/>
    <property type="evidence" value="ECO:0007669"/>
    <property type="project" value="TreeGrafter"/>
</dbReference>
<evidence type="ECO:0000256" key="5">
    <source>
        <dbReference type="RuleBase" id="RU003616"/>
    </source>
</evidence>
<feature type="region of interest" description="Disordered" evidence="6">
    <location>
        <begin position="147"/>
        <end position="182"/>
    </location>
</feature>
<keyword evidence="1 8" id="KW-0346">Stress response</keyword>
<dbReference type="InterPro" id="IPR001436">
    <property type="entry name" value="Alpha-crystallin/sHSP_animal"/>
</dbReference>
<dbReference type="GO" id="GO:0009408">
    <property type="term" value="P:response to heat"/>
    <property type="evidence" value="ECO:0007669"/>
    <property type="project" value="UniProtKB-ARBA"/>
</dbReference>
<dbReference type="CDD" id="cd06526">
    <property type="entry name" value="metazoan_ACD"/>
    <property type="match status" value="1"/>
</dbReference>
<protein>
    <submittedName>
        <fullName evidence="8">Heat shock protein</fullName>
    </submittedName>
</protein>
<dbReference type="InterPro" id="IPR008978">
    <property type="entry name" value="HSP20-like_chaperone"/>
</dbReference>
<evidence type="ECO:0000313" key="8">
    <source>
        <dbReference type="EMBL" id="AIU47038.1"/>
    </source>
</evidence>
<reference evidence="8" key="1">
    <citation type="submission" date="2014-07" db="EMBL/GenBank/DDBJ databases">
        <title>Selection of reference genes in Phenacoccus solenopsis Tinsley under different temperatures.</title>
        <authorList>
            <person name="Fang C."/>
        </authorList>
    </citation>
    <scope>NUCLEOTIDE SEQUENCE</scope>
</reference>
<dbReference type="Pfam" id="PF00011">
    <property type="entry name" value="HSP20"/>
    <property type="match status" value="1"/>
</dbReference>
<evidence type="ECO:0000256" key="3">
    <source>
        <dbReference type="PIRSR" id="PIRSR036514-1"/>
    </source>
</evidence>
<dbReference type="EMBL" id="KM221897">
    <property type="protein sequence ID" value="AIU47038.1"/>
    <property type="molecule type" value="mRNA"/>
</dbReference>
<dbReference type="PRINTS" id="PR00299">
    <property type="entry name" value="ACRYSTALLIN"/>
</dbReference>
<dbReference type="GO" id="GO:0005737">
    <property type="term" value="C:cytoplasm"/>
    <property type="evidence" value="ECO:0007669"/>
    <property type="project" value="TreeGrafter"/>
</dbReference>
<dbReference type="InterPro" id="IPR055269">
    <property type="entry name" value="Alpha-crystallin/HSP_16"/>
</dbReference>
<feature type="binding site" evidence="3">
    <location>
        <position position="110"/>
    </location>
    <ligand>
        <name>Zn(2+)</name>
        <dbReference type="ChEBI" id="CHEBI:29105"/>
        <label>1</label>
    </ligand>
</feature>
<evidence type="ECO:0000259" key="7">
    <source>
        <dbReference type="PROSITE" id="PS01031"/>
    </source>
</evidence>
<dbReference type="GO" id="GO:0051082">
    <property type="term" value="F:unfolded protein binding"/>
    <property type="evidence" value="ECO:0007669"/>
    <property type="project" value="TreeGrafter"/>
</dbReference>
<dbReference type="AlphaFoldDB" id="A0A097PHN5"/>
<evidence type="ECO:0000256" key="4">
    <source>
        <dbReference type="PROSITE-ProRule" id="PRU00285"/>
    </source>
</evidence>
<comment type="similarity">
    <text evidence="2 4 5">Belongs to the small heat shock protein (HSP20) family.</text>
</comment>